<keyword evidence="2" id="KW-1185">Reference proteome</keyword>
<name>A0ABN2EFK6_9ACTN</name>
<reference evidence="1 2" key="1">
    <citation type="journal article" date="2019" name="Int. J. Syst. Evol. Microbiol.">
        <title>The Global Catalogue of Microorganisms (GCM) 10K type strain sequencing project: providing services to taxonomists for standard genome sequencing and annotation.</title>
        <authorList>
            <consortium name="The Broad Institute Genomics Platform"/>
            <consortium name="The Broad Institute Genome Sequencing Center for Infectious Disease"/>
            <person name="Wu L."/>
            <person name="Ma J."/>
        </authorList>
    </citation>
    <scope>NUCLEOTIDE SEQUENCE [LARGE SCALE GENOMIC DNA]</scope>
    <source>
        <strain evidence="1 2">JCM 15572</strain>
    </source>
</reference>
<evidence type="ECO:0000313" key="1">
    <source>
        <dbReference type="EMBL" id="GAA1606125.1"/>
    </source>
</evidence>
<comment type="caution">
    <text evidence="1">The sequence shown here is derived from an EMBL/GenBank/DDBJ whole genome shotgun (WGS) entry which is preliminary data.</text>
</comment>
<evidence type="ECO:0000313" key="2">
    <source>
        <dbReference type="Proteomes" id="UP001501705"/>
    </source>
</evidence>
<proteinExistence type="predicted"/>
<dbReference type="EMBL" id="BAAAPH010000038">
    <property type="protein sequence ID" value="GAA1606125.1"/>
    <property type="molecule type" value="Genomic_DNA"/>
</dbReference>
<protein>
    <submittedName>
        <fullName evidence="1">Uncharacterized protein</fullName>
    </submittedName>
</protein>
<organism evidence="1 2">
    <name type="scientific">Kribbella hippodromi</name>
    <dbReference type="NCBI Taxonomy" id="434347"/>
    <lineage>
        <taxon>Bacteria</taxon>
        <taxon>Bacillati</taxon>
        <taxon>Actinomycetota</taxon>
        <taxon>Actinomycetes</taxon>
        <taxon>Propionibacteriales</taxon>
        <taxon>Kribbellaceae</taxon>
        <taxon>Kribbella</taxon>
    </lineage>
</organism>
<sequence length="80" mass="7859">MEALRGWRRLGSAGIGGAGRAVLGWVGPGRMGLGCVGAGWEVTGPALRDASLGVGPVCRLSLRLVVGAGVGPGIAAPVVR</sequence>
<dbReference type="Proteomes" id="UP001501705">
    <property type="component" value="Unassembled WGS sequence"/>
</dbReference>
<accession>A0ABN2EFK6</accession>
<gene>
    <name evidence="1" type="ORF">GCM10009804_72770</name>
</gene>